<dbReference type="Pfam" id="PF00440">
    <property type="entry name" value="TetR_N"/>
    <property type="match status" value="1"/>
</dbReference>
<evidence type="ECO:0000259" key="3">
    <source>
        <dbReference type="PROSITE" id="PS50977"/>
    </source>
</evidence>
<sequence length="187" mass="20986">MGSSKELILNNARQLFAEKGFKGTTVALIAQLSHVTDAAIYRHYKSKQQIFDQIIEELLTEYKSMLDEIKARQKSGYCLLETLIQDVVVFVNDHETGYKVILTTHATIPSAKIAMENMTDALKGTIVACLERGITDGTVREDVEVDNTAEIITWLIAGLNRRRIFWPESKEITDAAVTFCLNSIKGF</sequence>
<dbReference type="GO" id="GO:0003677">
    <property type="term" value="F:DNA binding"/>
    <property type="evidence" value="ECO:0007669"/>
    <property type="project" value="UniProtKB-UniRule"/>
</dbReference>
<dbReference type="InterPro" id="IPR001647">
    <property type="entry name" value="HTH_TetR"/>
</dbReference>
<reference evidence="4 5" key="1">
    <citation type="submission" date="2015-01" db="EMBL/GenBank/DDBJ databases">
        <title>Desulfovibrio sp. JC271 draft genome sequence.</title>
        <authorList>
            <person name="Shivani Y."/>
            <person name="Subhash Y."/>
            <person name="Sasikala C."/>
            <person name="Ramana C.V."/>
        </authorList>
    </citation>
    <scope>NUCLEOTIDE SEQUENCE [LARGE SCALE GENOMIC DNA]</scope>
    <source>
        <strain evidence="4 5">JC271</strain>
    </source>
</reference>
<dbReference type="RefSeq" id="WP_066854116.1">
    <property type="nucleotide sequence ID" value="NZ_JXMS01000010.1"/>
</dbReference>
<organism evidence="4 5">
    <name type="scientific">Halodesulfovibrio spirochaetisodalis</name>
    <dbReference type="NCBI Taxonomy" id="1560234"/>
    <lineage>
        <taxon>Bacteria</taxon>
        <taxon>Pseudomonadati</taxon>
        <taxon>Thermodesulfobacteriota</taxon>
        <taxon>Desulfovibrionia</taxon>
        <taxon>Desulfovibrionales</taxon>
        <taxon>Desulfovibrionaceae</taxon>
        <taxon>Halodesulfovibrio</taxon>
    </lineage>
</organism>
<proteinExistence type="predicted"/>
<dbReference type="InterPro" id="IPR036271">
    <property type="entry name" value="Tet_transcr_reg_TetR-rel_C_sf"/>
</dbReference>
<accession>A0A1B7XE24</accession>
<dbReference type="InterPro" id="IPR009057">
    <property type="entry name" value="Homeodomain-like_sf"/>
</dbReference>
<dbReference type="AlphaFoldDB" id="A0A1B7XE24"/>
<evidence type="ECO:0000256" key="2">
    <source>
        <dbReference type="PROSITE-ProRule" id="PRU00335"/>
    </source>
</evidence>
<evidence type="ECO:0000313" key="5">
    <source>
        <dbReference type="Proteomes" id="UP000091979"/>
    </source>
</evidence>
<dbReference type="PANTHER" id="PTHR43479">
    <property type="entry name" value="ACREF/ENVCD OPERON REPRESSOR-RELATED"/>
    <property type="match status" value="1"/>
</dbReference>
<dbReference type="SUPFAM" id="SSF48498">
    <property type="entry name" value="Tetracyclin repressor-like, C-terminal domain"/>
    <property type="match status" value="1"/>
</dbReference>
<dbReference type="PANTHER" id="PTHR43479:SF11">
    <property type="entry name" value="ACREF_ENVCD OPERON REPRESSOR-RELATED"/>
    <property type="match status" value="1"/>
</dbReference>
<feature type="DNA-binding region" description="H-T-H motif" evidence="2">
    <location>
        <begin position="25"/>
        <end position="44"/>
    </location>
</feature>
<dbReference type="OrthoDB" id="3249at2"/>
<dbReference type="Gene3D" id="1.10.10.60">
    <property type="entry name" value="Homeodomain-like"/>
    <property type="match status" value="1"/>
</dbReference>
<name>A0A1B7XE24_9BACT</name>
<dbReference type="PROSITE" id="PS50977">
    <property type="entry name" value="HTH_TETR_2"/>
    <property type="match status" value="1"/>
</dbReference>
<dbReference type="SUPFAM" id="SSF46689">
    <property type="entry name" value="Homeodomain-like"/>
    <property type="match status" value="1"/>
</dbReference>
<comment type="caution">
    <text evidence="4">The sequence shown here is derived from an EMBL/GenBank/DDBJ whole genome shotgun (WGS) entry which is preliminary data.</text>
</comment>
<protein>
    <submittedName>
        <fullName evidence="4">TetR family transcriptional regulator</fullName>
    </submittedName>
</protein>
<dbReference type="PATRIC" id="fig|1560234.3.peg.286"/>
<dbReference type="Gene3D" id="1.10.357.10">
    <property type="entry name" value="Tetracycline Repressor, domain 2"/>
    <property type="match status" value="1"/>
</dbReference>
<dbReference type="InterPro" id="IPR050624">
    <property type="entry name" value="HTH-type_Tx_Regulator"/>
</dbReference>
<keyword evidence="5" id="KW-1185">Reference proteome</keyword>
<keyword evidence="1 2" id="KW-0238">DNA-binding</keyword>
<evidence type="ECO:0000313" key="4">
    <source>
        <dbReference type="EMBL" id="OBQ52387.1"/>
    </source>
</evidence>
<dbReference type="STRING" id="1560234.SP90_07345"/>
<dbReference type="PRINTS" id="PR00455">
    <property type="entry name" value="HTHTETR"/>
</dbReference>
<dbReference type="Proteomes" id="UP000091979">
    <property type="component" value="Unassembled WGS sequence"/>
</dbReference>
<gene>
    <name evidence="4" type="ORF">SP90_07345</name>
</gene>
<evidence type="ECO:0000256" key="1">
    <source>
        <dbReference type="ARBA" id="ARBA00023125"/>
    </source>
</evidence>
<dbReference type="EMBL" id="JXMS01000010">
    <property type="protein sequence ID" value="OBQ52387.1"/>
    <property type="molecule type" value="Genomic_DNA"/>
</dbReference>
<feature type="domain" description="HTH tetR-type" evidence="3">
    <location>
        <begin position="2"/>
        <end position="62"/>
    </location>
</feature>